<evidence type="ECO:0000313" key="3">
    <source>
        <dbReference type="EMBL" id="RZU42169.1"/>
    </source>
</evidence>
<keyword evidence="1" id="KW-0175">Coiled coil</keyword>
<evidence type="ECO:0000256" key="1">
    <source>
        <dbReference type="SAM" id="Coils"/>
    </source>
</evidence>
<dbReference type="OrthoDB" id="122011at2"/>
<dbReference type="AlphaFoldDB" id="A0A4Q7YYG4"/>
<keyword evidence="2" id="KW-0732">Signal</keyword>
<organism evidence="3 4">
    <name type="scientific">Edaphobacter modestus</name>
    <dbReference type="NCBI Taxonomy" id="388466"/>
    <lineage>
        <taxon>Bacteria</taxon>
        <taxon>Pseudomonadati</taxon>
        <taxon>Acidobacteriota</taxon>
        <taxon>Terriglobia</taxon>
        <taxon>Terriglobales</taxon>
        <taxon>Acidobacteriaceae</taxon>
        <taxon>Edaphobacter</taxon>
    </lineage>
</organism>
<feature type="signal peptide" evidence="2">
    <location>
        <begin position="1"/>
        <end position="23"/>
    </location>
</feature>
<feature type="coiled-coil region" evidence="1">
    <location>
        <begin position="33"/>
        <end position="94"/>
    </location>
</feature>
<sequence length="187" mass="20712">MNRFSVIAISTFFMAIPASTMRAATLTIDQASAKRAQTTIQQINSQIENIYETASSMSMQSREPNNVSEQGEELNDLGAEINLVGRELKALNSERDLLPAWQIEVIDTILPSMHEIADKSTDAIMLFNKSQAQLFASNYPAETDQIGAEAKKTANFLSDDLKLEKTQAKEAHFADLTGREVPEMRGQ</sequence>
<comment type="caution">
    <text evidence="3">The sequence shown here is derived from an EMBL/GenBank/DDBJ whole genome shotgun (WGS) entry which is preliminary data.</text>
</comment>
<proteinExistence type="predicted"/>
<gene>
    <name evidence="3" type="ORF">BDD14_3716</name>
</gene>
<dbReference type="EMBL" id="SHKW01000001">
    <property type="protein sequence ID" value="RZU42169.1"/>
    <property type="molecule type" value="Genomic_DNA"/>
</dbReference>
<name>A0A4Q7YYG4_9BACT</name>
<dbReference type="RefSeq" id="WP_130419961.1">
    <property type="nucleotide sequence ID" value="NZ_SHKW01000001.1"/>
</dbReference>
<evidence type="ECO:0000256" key="2">
    <source>
        <dbReference type="SAM" id="SignalP"/>
    </source>
</evidence>
<accession>A0A4Q7YYG4</accession>
<feature type="chain" id="PRO_5020405734" evidence="2">
    <location>
        <begin position="24"/>
        <end position="187"/>
    </location>
</feature>
<dbReference type="Proteomes" id="UP000292958">
    <property type="component" value="Unassembled WGS sequence"/>
</dbReference>
<protein>
    <submittedName>
        <fullName evidence="3">Uncharacterized protein</fullName>
    </submittedName>
</protein>
<keyword evidence="4" id="KW-1185">Reference proteome</keyword>
<reference evidence="3 4" key="1">
    <citation type="submission" date="2019-02" db="EMBL/GenBank/DDBJ databases">
        <title>Genomic Encyclopedia of Archaeal and Bacterial Type Strains, Phase II (KMG-II): from individual species to whole genera.</title>
        <authorList>
            <person name="Goeker M."/>
        </authorList>
    </citation>
    <scope>NUCLEOTIDE SEQUENCE [LARGE SCALE GENOMIC DNA]</scope>
    <source>
        <strain evidence="3 4">DSM 18101</strain>
    </source>
</reference>
<evidence type="ECO:0000313" key="4">
    <source>
        <dbReference type="Proteomes" id="UP000292958"/>
    </source>
</evidence>